<dbReference type="InterPro" id="IPR050055">
    <property type="entry name" value="EF-Tu_GTPase"/>
</dbReference>
<dbReference type="PANTHER" id="PTHR43721">
    <property type="entry name" value="ELONGATION FACTOR TU-RELATED"/>
    <property type="match status" value="1"/>
</dbReference>
<sequence>MLKSLLINKNGKTYLPEETEEGNVEYKLELDSFGPHSSEKNKIIKMTSQMLWRLNEGKILKGKYEAHYLLGVMDDGTIGNISLDKINKSISVIHEVCNRCEAEIVTIDIQQIHSGYVADICIRKRIDGGTIHESRVGLLGSSNHGKTTCISLMTYEQKDNGNGCGRSIIFRHSHEQSSGITSSIKQEIIGFKNNNIINYKTSLFSSWEKIIKNSDKIITFIDLPGCSKYIRTTIFGLLAHKPDIIMIVISAFDCYKDDEIILPSDTLLHINLSINLDIPFCFLLTKSDLVTKEIMQKLIDKISIYSRPYFIISNINGENYDAVYKYLNMLEPRKIHDKRLENNNVEFMINDTYEISEIGTVVSGILLNGVIKVNESYLIGPVNNNYYPVEIKSIHRKQMDCKSIFPTESASLEIGVDTNNKILIDKHLMIINENMKSNVIAYLYMCISKTDALKLKLDHPYTIYIGNIIESVCILEIIERDKHNWIKLIFSRNFPKIEQIHSPKPDLLTYKYVKNGDYGIIRDNAPSDNFIIGKCWHEMDGCSKDVID</sequence>
<dbReference type="InterPro" id="IPR009000">
    <property type="entry name" value="Transl_B-barrel_sf"/>
</dbReference>
<dbReference type="Pfam" id="PF00009">
    <property type="entry name" value="GTP_EFTU"/>
    <property type="match status" value="1"/>
</dbReference>
<dbReference type="GO" id="GO:0005525">
    <property type="term" value="F:GTP binding"/>
    <property type="evidence" value="ECO:0007669"/>
    <property type="project" value="InterPro"/>
</dbReference>
<protein>
    <submittedName>
        <fullName evidence="2">GTPase</fullName>
    </submittedName>
</protein>
<evidence type="ECO:0000313" key="2">
    <source>
        <dbReference type="EMBL" id="AYV78217.1"/>
    </source>
</evidence>
<dbReference type="SUPFAM" id="SSF50447">
    <property type="entry name" value="Translation proteins"/>
    <property type="match status" value="1"/>
</dbReference>
<organism evidence="2">
    <name type="scientific">Edafosvirus sp</name>
    <dbReference type="NCBI Taxonomy" id="2487765"/>
    <lineage>
        <taxon>Viruses</taxon>
        <taxon>Varidnaviria</taxon>
        <taxon>Bamfordvirae</taxon>
        <taxon>Nucleocytoviricota</taxon>
        <taxon>Megaviricetes</taxon>
        <taxon>Imitervirales</taxon>
        <taxon>Mimiviridae</taxon>
        <taxon>Klosneuvirinae</taxon>
    </lineage>
</organism>
<dbReference type="PANTHER" id="PTHR43721:SF3">
    <property type="entry name" value="GTP-BINDING PROTEIN 2"/>
    <property type="match status" value="1"/>
</dbReference>
<feature type="domain" description="Tr-type G" evidence="1">
    <location>
        <begin position="136"/>
        <end position="303"/>
    </location>
</feature>
<gene>
    <name evidence="2" type="ORF">Edafosvirus7_9</name>
</gene>
<dbReference type="GO" id="GO:0003924">
    <property type="term" value="F:GTPase activity"/>
    <property type="evidence" value="ECO:0007669"/>
    <property type="project" value="InterPro"/>
</dbReference>
<proteinExistence type="predicted"/>
<dbReference type="InterPro" id="IPR000795">
    <property type="entry name" value="T_Tr_GTP-bd_dom"/>
</dbReference>
<dbReference type="Gene3D" id="3.40.50.300">
    <property type="entry name" value="P-loop containing nucleotide triphosphate hydrolases"/>
    <property type="match status" value="1"/>
</dbReference>
<name>A0A3G4ZTK5_9VIRU</name>
<dbReference type="InterPro" id="IPR027417">
    <property type="entry name" value="P-loop_NTPase"/>
</dbReference>
<reference evidence="2" key="1">
    <citation type="submission" date="2018-10" db="EMBL/GenBank/DDBJ databases">
        <title>Hidden diversity of soil giant viruses.</title>
        <authorList>
            <person name="Schulz F."/>
            <person name="Alteio L."/>
            <person name="Goudeau D."/>
            <person name="Ryan E.M."/>
            <person name="Malmstrom R.R."/>
            <person name="Blanchard J."/>
            <person name="Woyke T."/>
        </authorList>
    </citation>
    <scope>NUCLEOTIDE SEQUENCE</scope>
    <source>
        <strain evidence="2">EDV1</strain>
    </source>
</reference>
<dbReference type="SUPFAM" id="SSF52540">
    <property type="entry name" value="P-loop containing nucleoside triphosphate hydrolases"/>
    <property type="match status" value="1"/>
</dbReference>
<accession>A0A3G4ZTK5</accession>
<dbReference type="EMBL" id="MK072072">
    <property type="protein sequence ID" value="AYV78217.1"/>
    <property type="molecule type" value="Genomic_DNA"/>
</dbReference>
<dbReference type="Gene3D" id="2.40.30.10">
    <property type="entry name" value="Translation factors"/>
    <property type="match status" value="1"/>
</dbReference>
<evidence type="ECO:0000259" key="1">
    <source>
        <dbReference type="Pfam" id="PF00009"/>
    </source>
</evidence>